<accession>A0A1Y2GYZ3</accession>
<name>A0A1Y2GYZ3_9FUNG</name>
<keyword evidence="2" id="KW-0902">Two-component regulatory system</keyword>
<dbReference type="InterPro" id="IPR004358">
    <property type="entry name" value="Sig_transdc_His_kin-like_C"/>
</dbReference>
<gene>
    <name evidence="7" type="ORF">BCR41DRAFT_300294</name>
</gene>
<dbReference type="GeneID" id="33562402"/>
<dbReference type="InterPro" id="IPR001789">
    <property type="entry name" value="Sig_transdc_resp-reg_receiver"/>
</dbReference>
<reference evidence="7 8" key="1">
    <citation type="submission" date="2016-07" db="EMBL/GenBank/DDBJ databases">
        <title>Pervasive Adenine N6-methylation of Active Genes in Fungi.</title>
        <authorList>
            <consortium name="DOE Joint Genome Institute"/>
            <person name="Mondo S.J."/>
            <person name="Dannebaum R.O."/>
            <person name="Kuo R.C."/>
            <person name="Labutti K."/>
            <person name="Haridas S."/>
            <person name="Kuo A."/>
            <person name="Salamov A."/>
            <person name="Ahrendt S.R."/>
            <person name="Lipzen A."/>
            <person name="Sullivan W."/>
            <person name="Andreopoulos W.B."/>
            <person name="Clum A."/>
            <person name="Lindquist E."/>
            <person name="Daum C."/>
            <person name="Ramamoorthy G.K."/>
            <person name="Gryganskyi A."/>
            <person name="Culley D."/>
            <person name="Magnuson J.K."/>
            <person name="James T.Y."/>
            <person name="O'Malley M.A."/>
            <person name="Stajich J.E."/>
            <person name="Spatafora J.W."/>
            <person name="Visel A."/>
            <person name="Grigoriev I.V."/>
        </authorList>
    </citation>
    <scope>NUCLEOTIDE SEQUENCE [LARGE SCALE GENOMIC DNA]</scope>
    <source>
        <strain evidence="7 8">NRRL 3116</strain>
    </source>
</reference>
<keyword evidence="7" id="KW-0808">Transferase</keyword>
<feature type="modified residue" description="4-aspartylphosphate" evidence="3">
    <location>
        <position position="360"/>
    </location>
</feature>
<feature type="region of interest" description="Disordered" evidence="4">
    <location>
        <begin position="217"/>
        <end position="241"/>
    </location>
</feature>
<dbReference type="PROSITE" id="PS50109">
    <property type="entry name" value="HIS_KIN"/>
    <property type="match status" value="1"/>
</dbReference>
<dbReference type="Proteomes" id="UP000193648">
    <property type="component" value="Unassembled WGS sequence"/>
</dbReference>
<evidence type="ECO:0000256" key="4">
    <source>
        <dbReference type="SAM" id="MobiDB-lite"/>
    </source>
</evidence>
<evidence type="ECO:0000259" key="6">
    <source>
        <dbReference type="PROSITE" id="PS50110"/>
    </source>
</evidence>
<feature type="region of interest" description="Disordered" evidence="4">
    <location>
        <begin position="255"/>
        <end position="280"/>
    </location>
</feature>
<organism evidence="7 8">
    <name type="scientific">Lobosporangium transversale</name>
    <dbReference type="NCBI Taxonomy" id="64571"/>
    <lineage>
        <taxon>Eukaryota</taxon>
        <taxon>Fungi</taxon>
        <taxon>Fungi incertae sedis</taxon>
        <taxon>Mucoromycota</taxon>
        <taxon>Mortierellomycotina</taxon>
        <taxon>Mortierellomycetes</taxon>
        <taxon>Mortierellales</taxon>
        <taxon>Mortierellaceae</taxon>
        <taxon>Lobosporangium</taxon>
    </lineage>
</organism>
<feature type="domain" description="Histidine kinase" evidence="5">
    <location>
        <begin position="1"/>
        <end position="156"/>
    </location>
</feature>
<dbReference type="SUPFAM" id="SSF55874">
    <property type="entry name" value="ATPase domain of HSP90 chaperone/DNA topoisomerase II/histidine kinase"/>
    <property type="match status" value="1"/>
</dbReference>
<dbReference type="OrthoDB" id="60033at2759"/>
<dbReference type="PANTHER" id="PTHR45339">
    <property type="entry name" value="HYBRID SIGNAL TRANSDUCTION HISTIDINE KINASE J"/>
    <property type="match status" value="1"/>
</dbReference>
<dbReference type="STRING" id="64571.A0A1Y2GYZ3"/>
<evidence type="ECO:0000313" key="8">
    <source>
        <dbReference type="Proteomes" id="UP000193648"/>
    </source>
</evidence>
<dbReference type="SMART" id="SM00448">
    <property type="entry name" value="REC"/>
    <property type="match status" value="1"/>
</dbReference>
<dbReference type="PRINTS" id="PR00344">
    <property type="entry name" value="BCTRLSENSOR"/>
</dbReference>
<dbReference type="Gene3D" id="3.30.565.10">
    <property type="entry name" value="Histidine kinase-like ATPase, C-terminal domain"/>
    <property type="match status" value="1"/>
</dbReference>
<evidence type="ECO:0000256" key="3">
    <source>
        <dbReference type="PROSITE-ProRule" id="PRU00169"/>
    </source>
</evidence>
<evidence type="ECO:0000259" key="5">
    <source>
        <dbReference type="PROSITE" id="PS50109"/>
    </source>
</evidence>
<keyword evidence="8" id="KW-1185">Reference proteome</keyword>
<dbReference type="PANTHER" id="PTHR45339:SF1">
    <property type="entry name" value="HYBRID SIGNAL TRANSDUCTION HISTIDINE KINASE J"/>
    <property type="match status" value="1"/>
</dbReference>
<dbReference type="Gene3D" id="3.40.50.2300">
    <property type="match status" value="1"/>
</dbReference>
<keyword evidence="1 3" id="KW-0597">Phosphoprotein</keyword>
<evidence type="ECO:0000313" key="7">
    <source>
        <dbReference type="EMBL" id="ORZ27507.1"/>
    </source>
</evidence>
<evidence type="ECO:0000256" key="1">
    <source>
        <dbReference type="ARBA" id="ARBA00022553"/>
    </source>
</evidence>
<dbReference type="FunFam" id="3.30.565.10:FF:000010">
    <property type="entry name" value="Sensor histidine kinase RcsC"/>
    <property type="match status" value="1"/>
</dbReference>
<protein>
    <submittedName>
        <fullName evidence="7">Histidine kinase-like ATPase</fullName>
    </submittedName>
</protein>
<proteinExistence type="predicted"/>
<dbReference type="GO" id="GO:0016301">
    <property type="term" value="F:kinase activity"/>
    <property type="evidence" value="ECO:0007669"/>
    <property type="project" value="UniProtKB-KW"/>
</dbReference>
<dbReference type="InterPro" id="IPR005467">
    <property type="entry name" value="His_kinase_dom"/>
</dbReference>
<dbReference type="Pfam" id="PF00072">
    <property type="entry name" value="Response_reg"/>
    <property type="match status" value="1"/>
</dbReference>
<dbReference type="RefSeq" id="XP_021885234.1">
    <property type="nucleotide sequence ID" value="XM_022020558.1"/>
</dbReference>
<dbReference type="SUPFAM" id="SSF52172">
    <property type="entry name" value="CheY-like"/>
    <property type="match status" value="1"/>
</dbReference>
<dbReference type="CDD" id="cd16922">
    <property type="entry name" value="HATPase_EvgS-ArcB-TorS-like"/>
    <property type="match status" value="1"/>
</dbReference>
<dbReference type="Pfam" id="PF02518">
    <property type="entry name" value="HATPase_c"/>
    <property type="match status" value="1"/>
</dbReference>
<dbReference type="InterPro" id="IPR036890">
    <property type="entry name" value="HATPase_C_sf"/>
</dbReference>
<dbReference type="SMART" id="SM00387">
    <property type="entry name" value="HATPase_c"/>
    <property type="match status" value="1"/>
</dbReference>
<dbReference type="InterPro" id="IPR003594">
    <property type="entry name" value="HATPase_dom"/>
</dbReference>
<dbReference type="AlphaFoldDB" id="A0A1Y2GYZ3"/>
<dbReference type="InParanoid" id="A0A1Y2GYZ3"/>
<dbReference type="CDD" id="cd17546">
    <property type="entry name" value="REC_hyHK_CKI1_RcsC-like"/>
    <property type="match status" value="1"/>
</dbReference>
<dbReference type="InterPro" id="IPR011006">
    <property type="entry name" value="CheY-like_superfamily"/>
</dbReference>
<dbReference type="PROSITE" id="PS50110">
    <property type="entry name" value="RESPONSE_REGULATORY"/>
    <property type="match status" value="1"/>
</dbReference>
<keyword evidence="7" id="KW-0418">Kinase</keyword>
<dbReference type="EMBL" id="MCFF01000004">
    <property type="protein sequence ID" value="ORZ27507.1"/>
    <property type="molecule type" value="Genomic_DNA"/>
</dbReference>
<feature type="domain" description="Response regulatory" evidence="6">
    <location>
        <begin position="303"/>
        <end position="430"/>
    </location>
</feature>
<dbReference type="GO" id="GO:0000160">
    <property type="term" value="P:phosphorelay signal transduction system"/>
    <property type="evidence" value="ECO:0007669"/>
    <property type="project" value="UniProtKB-KW"/>
</dbReference>
<sequence>MESAVNLISSQAIAKKLSLVYEIDRKCPVEIMGDVTRIRQILLNLMSNAVKFTKEGSIHVTVTVENLPEVRFEDEQDPVKLLFSVKDTGVGIPSDRFDKLFTSFSQVDESTTREYGGTGLGLAISKRLSEMMGGSMWVDSVPNVGSTFYFNIILDSPPANENAFVSGLVPTPATVDMVQVPPEEKLVKSMMGTEKSMISIMPPKEQSVPNFREVRPRAGSGMGSDMKLPYQQPRPEPQSRLGEGIEVPMAKRLSLQKARAASKRNAGGRSSIDTPSSTGYASPSLAAAAAALSSTARKMAKVRVLVVDDNPVNLKVVSKMLARLGVKPDEANNGQEAVELIEKNNDGQKHFVPYDLIFMDIWMPKMNGLDASVYIRKHLSGGTSDRPYIIAMTACVMPGDREKCIAAGMNDYISKPLRKEELEQCLRIFTTHHLRQ</sequence>
<comment type="caution">
    <text evidence="7">The sequence shown here is derived from an EMBL/GenBank/DDBJ whole genome shotgun (WGS) entry which is preliminary data.</text>
</comment>
<feature type="compositionally biased region" description="Polar residues" evidence="4">
    <location>
        <begin position="271"/>
        <end position="280"/>
    </location>
</feature>
<evidence type="ECO:0000256" key="2">
    <source>
        <dbReference type="ARBA" id="ARBA00023012"/>
    </source>
</evidence>